<comment type="subcellular location">
    <subcellularLocation>
        <location evidence="3 16">Cytoplasm</location>
    </subcellularLocation>
</comment>
<keyword evidence="10 16" id="KW-0418">Kinase</keyword>
<evidence type="ECO:0000256" key="6">
    <source>
        <dbReference type="ARBA" id="ARBA00012102"/>
    </source>
</evidence>
<reference evidence="17 18" key="1">
    <citation type="submission" date="2017-08" db="EMBL/GenBank/DDBJ databases">
        <title>Infants hospitalized years apart are colonized by the same room-sourced microbial strains.</title>
        <authorList>
            <person name="Brooks B."/>
            <person name="Olm M.R."/>
            <person name="Firek B.A."/>
            <person name="Baker R."/>
            <person name="Thomas B.C."/>
            <person name="Morowitz M.J."/>
            <person name="Banfield J.F."/>
        </authorList>
    </citation>
    <scope>NUCLEOTIDE SEQUENCE [LARGE SCALE GENOMIC DNA]</scope>
    <source>
        <strain evidence="17">S2_018_000_R3_119</strain>
    </source>
</reference>
<evidence type="ECO:0000256" key="1">
    <source>
        <dbReference type="ARBA" id="ARBA00001206"/>
    </source>
</evidence>
<dbReference type="AlphaFoldDB" id="A0A2W5AY45"/>
<dbReference type="EC" id="2.7.1.33" evidence="6 16"/>
<evidence type="ECO:0000256" key="8">
    <source>
        <dbReference type="ARBA" id="ARBA00022679"/>
    </source>
</evidence>
<evidence type="ECO:0000256" key="16">
    <source>
        <dbReference type="HAMAP-Rule" id="MF_01274"/>
    </source>
</evidence>
<comment type="caution">
    <text evidence="17">The sequence shown here is derived from an EMBL/GenBank/DDBJ whole genome shotgun (WGS) entry which is preliminary data.</text>
</comment>
<keyword evidence="16" id="KW-0479">Metal-binding</keyword>
<evidence type="ECO:0000256" key="9">
    <source>
        <dbReference type="ARBA" id="ARBA00022741"/>
    </source>
</evidence>
<feature type="binding site" evidence="16">
    <location>
        <position position="137"/>
    </location>
    <ligand>
        <name>ATP</name>
        <dbReference type="ChEBI" id="CHEBI:30616"/>
    </ligand>
</feature>
<dbReference type="UniPathway" id="UPA00241">
    <property type="reaction ID" value="UER00352"/>
</dbReference>
<sequence length="262" mass="28154">MLLAIDAGNTNVVFALVRQNEGRGEIVARWRIATDPRRTADEYAVWLSQLMQLGGHDRTAVEGVIVATVVPRALHNLQVLASKYFNTEALIAGHAPVEWGIAIDVDEPASLGADRAVNTIAAHALHPGDLIVIDFGTATTFDVVDYSGAYKGGIIAPGINLSLDALVTAAAKLPRIAIEAPTDTSVIGLNTVSQMHIGIYWGYVAMIEGLVARMKREIGRPVKVVATGGLATLFEKQTDVFDVIEADLTIQGLAMMWDRHHI</sequence>
<dbReference type="EMBL" id="QFMX01000004">
    <property type="protein sequence ID" value="PZO75421.1"/>
    <property type="molecule type" value="Genomic_DNA"/>
</dbReference>
<comment type="cofactor">
    <cofactor evidence="16">
        <name>NH4(+)</name>
        <dbReference type="ChEBI" id="CHEBI:28938"/>
    </cofactor>
    <cofactor evidence="16">
        <name>K(+)</name>
        <dbReference type="ChEBI" id="CHEBI:29103"/>
    </cofactor>
    <text evidence="16">A monovalent cation. Ammonium or potassium.</text>
</comment>
<keyword evidence="13 16" id="KW-0173">Coenzyme A biosynthesis</keyword>
<accession>A0A2W5AY45</accession>
<evidence type="ECO:0000256" key="10">
    <source>
        <dbReference type="ARBA" id="ARBA00022777"/>
    </source>
</evidence>
<evidence type="ECO:0000256" key="5">
    <source>
        <dbReference type="ARBA" id="ARBA00011738"/>
    </source>
</evidence>
<keyword evidence="9 16" id="KW-0547">Nucleotide-binding</keyword>
<dbReference type="GO" id="GO:0046872">
    <property type="term" value="F:metal ion binding"/>
    <property type="evidence" value="ECO:0007669"/>
    <property type="project" value="UniProtKB-KW"/>
</dbReference>
<evidence type="ECO:0000256" key="11">
    <source>
        <dbReference type="ARBA" id="ARBA00022840"/>
    </source>
</evidence>
<evidence type="ECO:0000256" key="14">
    <source>
        <dbReference type="ARBA" id="ARBA00038036"/>
    </source>
</evidence>
<feature type="binding site" evidence="16">
    <location>
        <begin position="112"/>
        <end position="115"/>
    </location>
    <ligand>
        <name>substrate</name>
    </ligand>
</feature>
<dbReference type="GO" id="GO:0015937">
    <property type="term" value="P:coenzyme A biosynthetic process"/>
    <property type="evidence" value="ECO:0007669"/>
    <property type="project" value="UniProtKB-UniRule"/>
</dbReference>
<evidence type="ECO:0000256" key="7">
    <source>
        <dbReference type="ARBA" id="ARBA00022490"/>
    </source>
</evidence>
<comment type="catalytic activity">
    <reaction evidence="1 16">
        <text>(R)-pantothenate + ATP = (R)-4'-phosphopantothenate + ADP + H(+)</text>
        <dbReference type="Rhea" id="RHEA:16373"/>
        <dbReference type="ChEBI" id="CHEBI:10986"/>
        <dbReference type="ChEBI" id="CHEBI:15378"/>
        <dbReference type="ChEBI" id="CHEBI:29032"/>
        <dbReference type="ChEBI" id="CHEBI:30616"/>
        <dbReference type="ChEBI" id="CHEBI:456216"/>
        <dbReference type="EC" id="2.7.1.33"/>
    </reaction>
</comment>
<evidence type="ECO:0000256" key="3">
    <source>
        <dbReference type="ARBA" id="ARBA00004496"/>
    </source>
</evidence>
<dbReference type="SUPFAM" id="SSF53067">
    <property type="entry name" value="Actin-like ATPase domain"/>
    <property type="match status" value="2"/>
</dbReference>
<evidence type="ECO:0000313" key="18">
    <source>
        <dbReference type="Proteomes" id="UP000249555"/>
    </source>
</evidence>
<comment type="similarity">
    <text evidence="14 16">Belongs to the type III pantothenate kinase family.</text>
</comment>
<dbReference type="NCBIfam" id="TIGR00671">
    <property type="entry name" value="baf"/>
    <property type="match status" value="1"/>
</dbReference>
<dbReference type="Proteomes" id="UP000249555">
    <property type="component" value="Unassembled WGS sequence"/>
</dbReference>
<dbReference type="GO" id="GO:0004594">
    <property type="term" value="F:pantothenate kinase activity"/>
    <property type="evidence" value="ECO:0007669"/>
    <property type="project" value="UniProtKB-UniRule"/>
</dbReference>
<comment type="caution">
    <text evidence="16">Lacks conserved residue(s) required for the propagation of feature annotation.</text>
</comment>
<keyword evidence="8 16" id="KW-0808">Transferase</keyword>
<evidence type="ECO:0000256" key="2">
    <source>
        <dbReference type="ARBA" id="ARBA00001958"/>
    </source>
</evidence>
<feature type="binding site" evidence="16">
    <location>
        <begin position="6"/>
        <end position="13"/>
    </location>
    <ligand>
        <name>ATP</name>
        <dbReference type="ChEBI" id="CHEBI:30616"/>
    </ligand>
</feature>
<evidence type="ECO:0000313" key="17">
    <source>
        <dbReference type="EMBL" id="PZO75421.1"/>
    </source>
</evidence>
<dbReference type="NCBIfam" id="NF009848">
    <property type="entry name" value="PRK13318.1-6"/>
    <property type="match status" value="1"/>
</dbReference>
<dbReference type="PANTHER" id="PTHR34265">
    <property type="entry name" value="TYPE III PANTOTHENATE KINASE"/>
    <property type="match status" value="1"/>
</dbReference>
<dbReference type="CDD" id="cd24015">
    <property type="entry name" value="ASKHA_NBD_PanK-III"/>
    <property type="match status" value="1"/>
</dbReference>
<feature type="binding site" evidence="16">
    <location>
        <position position="191"/>
    </location>
    <ligand>
        <name>substrate</name>
    </ligand>
</feature>
<dbReference type="NCBIfam" id="NF009855">
    <property type="entry name" value="PRK13321.1"/>
    <property type="match status" value="1"/>
</dbReference>
<keyword evidence="12 16" id="KW-0630">Potassium</keyword>
<evidence type="ECO:0000256" key="13">
    <source>
        <dbReference type="ARBA" id="ARBA00022993"/>
    </source>
</evidence>
<comment type="function">
    <text evidence="16">Catalyzes the phosphorylation of pantothenate (Pan), the first step in CoA biosynthesis.</text>
</comment>
<dbReference type="Pfam" id="PF03309">
    <property type="entry name" value="Pan_kinase"/>
    <property type="match status" value="1"/>
</dbReference>
<comment type="cofactor">
    <cofactor evidence="2">
        <name>K(+)</name>
        <dbReference type="ChEBI" id="CHEBI:29103"/>
    </cofactor>
</comment>
<proteinExistence type="inferred from homology"/>
<dbReference type="GO" id="GO:0005524">
    <property type="term" value="F:ATP binding"/>
    <property type="evidence" value="ECO:0007669"/>
    <property type="project" value="UniProtKB-UniRule"/>
</dbReference>
<feature type="active site" description="Proton acceptor" evidence="16">
    <location>
        <position position="114"/>
    </location>
</feature>
<evidence type="ECO:0000256" key="15">
    <source>
        <dbReference type="ARBA" id="ARBA00040883"/>
    </source>
</evidence>
<dbReference type="InterPro" id="IPR004619">
    <property type="entry name" value="Type_III_PanK"/>
</dbReference>
<keyword evidence="7 16" id="KW-0963">Cytoplasm</keyword>
<dbReference type="InterPro" id="IPR043129">
    <property type="entry name" value="ATPase_NBD"/>
</dbReference>
<dbReference type="PANTHER" id="PTHR34265:SF1">
    <property type="entry name" value="TYPE III PANTOTHENATE KINASE"/>
    <property type="match status" value="1"/>
</dbReference>
<name>A0A2W5AY45_9SPHN</name>
<protein>
    <recommendedName>
        <fullName evidence="15 16">Type III pantothenate kinase</fullName>
        <ecNumber evidence="6 16">2.7.1.33</ecNumber>
    </recommendedName>
    <alternativeName>
        <fullName evidence="16">PanK-III</fullName>
    </alternativeName>
    <alternativeName>
        <fullName evidence="16">Pantothenic acid kinase</fullName>
    </alternativeName>
</protein>
<keyword evidence="11 16" id="KW-0067">ATP-binding</keyword>
<dbReference type="HAMAP" id="MF_01274">
    <property type="entry name" value="Pantothen_kinase_3"/>
    <property type="match status" value="1"/>
</dbReference>
<comment type="pathway">
    <text evidence="4 16">Cofactor biosynthesis; coenzyme A biosynthesis; CoA from (R)-pantothenate: step 1/5.</text>
</comment>
<gene>
    <name evidence="16" type="primary">coaX</name>
    <name evidence="17" type="ORF">DI640_05315</name>
</gene>
<feature type="binding site" evidence="16">
    <location>
        <position position="134"/>
    </location>
    <ligand>
        <name>K(+)</name>
        <dbReference type="ChEBI" id="CHEBI:29103"/>
    </ligand>
</feature>
<evidence type="ECO:0000256" key="12">
    <source>
        <dbReference type="ARBA" id="ARBA00022958"/>
    </source>
</evidence>
<dbReference type="NCBIfam" id="NF009844">
    <property type="entry name" value="PRK13318.1-2"/>
    <property type="match status" value="1"/>
</dbReference>
<dbReference type="GO" id="GO:0005737">
    <property type="term" value="C:cytoplasm"/>
    <property type="evidence" value="ECO:0007669"/>
    <property type="project" value="UniProtKB-SubCell"/>
</dbReference>
<evidence type="ECO:0000256" key="4">
    <source>
        <dbReference type="ARBA" id="ARBA00005225"/>
    </source>
</evidence>
<organism evidence="17 18">
    <name type="scientific">Sphingomonas taxi</name>
    <dbReference type="NCBI Taxonomy" id="1549858"/>
    <lineage>
        <taxon>Bacteria</taxon>
        <taxon>Pseudomonadati</taxon>
        <taxon>Pseudomonadota</taxon>
        <taxon>Alphaproteobacteria</taxon>
        <taxon>Sphingomonadales</taxon>
        <taxon>Sphingomonadaceae</taxon>
        <taxon>Sphingomonas</taxon>
    </lineage>
</organism>
<dbReference type="Gene3D" id="3.30.420.40">
    <property type="match status" value="2"/>
</dbReference>
<comment type="subunit">
    <text evidence="5 16">Homodimer.</text>
</comment>